<feature type="region of interest" description="Disordered" evidence="8">
    <location>
        <begin position="68"/>
        <end position="87"/>
    </location>
</feature>
<dbReference type="InterPro" id="IPR019931">
    <property type="entry name" value="LPXTG_anchor"/>
</dbReference>
<gene>
    <name evidence="11" type="ORF">B5P37_05240</name>
</gene>
<dbReference type="Gene3D" id="2.60.40.1280">
    <property type="match status" value="1"/>
</dbReference>
<evidence type="ECO:0000256" key="3">
    <source>
        <dbReference type="ARBA" id="ARBA00022512"/>
    </source>
</evidence>
<dbReference type="Pfam" id="PF00746">
    <property type="entry name" value="Gram_pos_anchor"/>
    <property type="match status" value="1"/>
</dbReference>
<dbReference type="NCBIfam" id="TIGR01167">
    <property type="entry name" value="LPXTG_anchor"/>
    <property type="match status" value="1"/>
</dbReference>
<protein>
    <recommendedName>
        <fullName evidence="10">Gram-positive cocci surface proteins LPxTG domain-containing protein</fullName>
    </recommendedName>
</protein>
<dbReference type="Gene3D" id="2.60.40.1290">
    <property type="match status" value="1"/>
</dbReference>
<feature type="domain" description="Gram-positive cocci surface proteins LPxTG" evidence="10">
    <location>
        <begin position="797"/>
        <end position="835"/>
    </location>
</feature>
<organism evidence="11 12">
    <name type="scientific">Staphylococcus lutrae</name>
    <dbReference type="NCBI Taxonomy" id="155085"/>
    <lineage>
        <taxon>Bacteria</taxon>
        <taxon>Bacillati</taxon>
        <taxon>Bacillota</taxon>
        <taxon>Bacilli</taxon>
        <taxon>Bacillales</taxon>
        <taxon>Staphylococcaceae</taxon>
        <taxon>Staphylococcus</taxon>
    </lineage>
</organism>
<sequence length="835" mass="91152">MKTKAKDDVFAHQQNTYAIRKYTVGTASLLIGATLIFGLNAKEAHAAEGDVGAAVPEAGQVEKHMLSEDTTQPGDMPANPASNTASNQAVATDMPAAQPPTPTPTPSETTEVKPTSPTTTEAPQPSQNASEAVIAVPTTTEKASSSHVALSNTPPIHTVAVDNTSGISNIKTVITDKDKNNGDNDGVVYPHQLGHLETQINFNVDDSVKAGDTFEVKYSNNVQISDFFENRSTPPSIYNSGGELIATGRYDLNTRTLTYTFTDFVDKHNNVSAQLNLLSYIERDVVKQAGPQKVDVTVAGQTTSRTFDVKYQDVISENNVNINSFFDEFDFVSGEYSQVAYVNLLKKTISKPEVKIFGYGNNTMPESSSAVVASNDTVKVYEVPDGVTLADSYKPDFSKLLELTPHTDYTLTYNTNGTDMVSIKFAEQVTSKRYVVYTKGMQDLKSTQPLVQRVSLLGNDEKNTVRTTVYSENRIETLKSSASGQGEKHFNLGNRVWEDVNHNNVQDIADKGIANVTVTLKNPQTNEVLQTTVTDAEGYYLFSNLNNGDYIVEFTDPTVNAAGKQFVPVEVHVGNSEIDSDMQRVAVTIHDADDLSIDRGFRVVPDPTYTIGDKVWEDTNKNGIQDQNEPGIAGVKVVLTKADGTTEETMTDEQGMYHFTHLVNGQYKVTFYPPEGYEATLQDIGNDAFDSDGKEVTVTVNNADDMTIDSGFYRPTVEPTPEKPSEPGNPEGPTPEKPNEPSNPENPTPEKPSEPGNPENPTPEKPGEPMQPNHDPIKKVVSYTKSDSMSKNKKESLPETGEAETMQTPLIGSILALLGGLFILRRPRQTKKDNK</sequence>
<evidence type="ECO:0000313" key="11">
    <source>
        <dbReference type="EMBL" id="ARJ50763.1"/>
    </source>
</evidence>
<keyword evidence="12" id="KW-1185">Reference proteome</keyword>
<evidence type="ECO:0000313" key="12">
    <source>
        <dbReference type="Proteomes" id="UP000242864"/>
    </source>
</evidence>
<dbReference type="SUPFAM" id="SSF49401">
    <property type="entry name" value="Bacterial adhesins"/>
    <property type="match status" value="2"/>
</dbReference>
<feature type="region of interest" description="Disordered" evidence="8">
    <location>
        <begin position="700"/>
        <end position="805"/>
    </location>
</feature>
<keyword evidence="3" id="KW-0134">Cell wall</keyword>
<evidence type="ECO:0000256" key="4">
    <source>
        <dbReference type="ARBA" id="ARBA00022525"/>
    </source>
</evidence>
<keyword evidence="5" id="KW-0732">Signal</keyword>
<feature type="region of interest" description="Disordered" evidence="8">
    <location>
        <begin position="93"/>
        <end position="130"/>
    </location>
</feature>
<dbReference type="InterPro" id="IPR008966">
    <property type="entry name" value="Adhesion_dom_sf"/>
</dbReference>
<evidence type="ECO:0000256" key="1">
    <source>
        <dbReference type="ARBA" id="ARBA00004168"/>
    </source>
</evidence>
<dbReference type="AlphaFoldDB" id="A0AAC9WJ86"/>
<keyword evidence="4" id="KW-0964">Secreted</keyword>
<dbReference type="InterPro" id="IPR005877">
    <property type="entry name" value="YSIRK_signal_dom"/>
</dbReference>
<dbReference type="InterPro" id="IPR011252">
    <property type="entry name" value="Fibrogen-bd_dom1"/>
</dbReference>
<accession>A0AAC9WJ86</accession>
<comment type="subcellular location">
    <subcellularLocation>
        <location evidence="1">Secreted</location>
        <location evidence="1">Cell wall</location>
        <topology evidence="1">Peptidoglycan-anchor</topology>
    </subcellularLocation>
</comment>
<dbReference type="PANTHER" id="PTHR23303:SF14">
    <property type="entry name" value="BOS COMPLEX SUBUNIT NOMO1-RELATED"/>
    <property type="match status" value="1"/>
</dbReference>
<evidence type="ECO:0000256" key="6">
    <source>
        <dbReference type="ARBA" id="ARBA00022737"/>
    </source>
</evidence>
<dbReference type="PROSITE" id="PS50847">
    <property type="entry name" value="GRAM_POS_ANCHORING"/>
    <property type="match status" value="1"/>
</dbReference>
<keyword evidence="9" id="KW-0812">Transmembrane</keyword>
<dbReference type="NCBIfam" id="TIGR01168">
    <property type="entry name" value="YSIRK_signal"/>
    <property type="match status" value="1"/>
</dbReference>
<dbReference type="Proteomes" id="UP000242864">
    <property type="component" value="Chromosome"/>
</dbReference>
<dbReference type="InterPro" id="IPR041171">
    <property type="entry name" value="SDR_Ig"/>
</dbReference>
<dbReference type="InterPro" id="IPR011266">
    <property type="entry name" value="Adhesin_Fg-bd_dom_2"/>
</dbReference>
<evidence type="ECO:0000256" key="2">
    <source>
        <dbReference type="ARBA" id="ARBA00007257"/>
    </source>
</evidence>
<evidence type="ECO:0000256" key="8">
    <source>
        <dbReference type="SAM" id="MobiDB-lite"/>
    </source>
</evidence>
<keyword evidence="7" id="KW-0572">Peptidoglycan-anchor</keyword>
<dbReference type="Pfam" id="PF10425">
    <property type="entry name" value="SdrG_C_C"/>
    <property type="match status" value="1"/>
</dbReference>
<dbReference type="Gene3D" id="2.60.40.10">
    <property type="entry name" value="Immunoglobulins"/>
    <property type="match status" value="2"/>
</dbReference>
<dbReference type="GO" id="GO:0007155">
    <property type="term" value="P:cell adhesion"/>
    <property type="evidence" value="ECO:0007669"/>
    <property type="project" value="InterPro"/>
</dbReference>
<evidence type="ECO:0000256" key="7">
    <source>
        <dbReference type="ARBA" id="ARBA00023088"/>
    </source>
</evidence>
<dbReference type="InterPro" id="IPR051417">
    <property type="entry name" value="SDr/BOS_complex"/>
</dbReference>
<dbReference type="Pfam" id="PF17210">
    <property type="entry name" value="SdrD_B"/>
    <property type="match status" value="2"/>
</dbReference>
<dbReference type="SUPFAM" id="SSF117074">
    <property type="entry name" value="Hypothetical protein PA1324"/>
    <property type="match status" value="2"/>
</dbReference>
<feature type="compositionally biased region" description="Low complexity" evidence="8">
    <location>
        <begin position="106"/>
        <end position="121"/>
    </location>
</feature>
<dbReference type="KEGG" id="slz:B5P37_05240"/>
<keyword evidence="9" id="KW-0472">Membrane</keyword>
<evidence type="ECO:0000259" key="10">
    <source>
        <dbReference type="PROSITE" id="PS50847"/>
    </source>
</evidence>
<dbReference type="InterPro" id="IPR033764">
    <property type="entry name" value="Sdr_B"/>
</dbReference>
<feature type="transmembrane region" description="Helical" evidence="9">
    <location>
        <begin position="806"/>
        <end position="824"/>
    </location>
</feature>
<dbReference type="Pfam" id="PF17961">
    <property type="entry name" value="Big_8"/>
    <property type="match status" value="1"/>
</dbReference>
<name>A0AAC9WJ86_9STAP</name>
<dbReference type="InterPro" id="IPR013783">
    <property type="entry name" value="Ig-like_fold"/>
</dbReference>
<keyword evidence="6" id="KW-0677">Repeat</keyword>
<dbReference type="EMBL" id="CP020773">
    <property type="protein sequence ID" value="ARJ50763.1"/>
    <property type="molecule type" value="Genomic_DNA"/>
</dbReference>
<keyword evidence="9" id="KW-1133">Transmembrane helix</keyword>
<comment type="similarity">
    <text evidence="2">Belongs to the serine-aspartate repeat-containing protein (SDr) family.</text>
</comment>
<proteinExistence type="inferred from homology"/>
<reference evidence="11 12" key="1">
    <citation type="submission" date="2017-04" db="EMBL/GenBank/DDBJ databases">
        <authorList>
            <person name="Veseli I.A."/>
            <person name="Tang C."/>
            <person name="Pombert J.-F."/>
        </authorList>
    </citation>
    <scope>NUCLEOTIDE SEQUENCE [LARGE SCALE GENOMIC DNA]</scope>
    <source>
        <strain evidence="11 12">ATCC 700373</strain>
    </source>
</reference>
<evidence type="ECO:0000256" key="9">
    <source>
        <dbReference type="SAM" id="Phobius"/>
    </source>
</evidence>
<dbReference type="PANTHER" id="PTHR23303">
    <property type="entry name" value="CARBOXYPEPTIDASE REGULATORY REGION-CONTAINING"/>
    <property type="match status" value="1"/>
</dbReference>
<dbReference type="Pfam" id="PF04650">
    <property type="entry name" value="YSIRK_signal"/>
    <property type="match status" value="1"/>
</dbReference>
<evidence type="ECO:0000256" key="5">
    <source>
        <dbReference type="ARBA" id="ARBA00022729"/>
    </source>
</evidence>
<feature type="compositionally biased region" description="Basic and acidic residues" evidence="8">
    <location>
        <begin position="788"/>
        <end position="797"/>
    </location>
</feature>